<reference evidence="7" key="2">
    <citation type="submission" date="2020-09" db="EMBL/GenBank/DDBJ databases">
        <title>Reference genome assembly for Australian Ascochyta lentis isolate Al4.</title>
        <authorList>
            <person name="Lee R.C."/>
            <person name="Farfan-Caceres L.M."/>
            <person name="Debler J.W."/>
            <person name="Williams A.H."/>
            <person name="Henares B.M."/>
        </authorList>
    </citation>
    <scope>NUCLEOTIDE SEQUENCE</scope>
    <source>
        <strain evidence="7">Al4</strain>
    </source>
</reference>
<dbReference type="Proteomes" id="UP000651452">
    <property type="component" value="Unassembled WGS sequence"/>
</dbReference>
<keyword evidence="1" id="KW-0479">Metal-binding</keyword>
<organism evidence="7 8">
    <name type="scientific">Ascochyta lentis</name>
    <dbReference type="NCBI Taxonomy" id="205686"/>
    <lineage>
        <taxon>Eukaryota</taxon>
        <taxon>Fungi</taxon>
        <taxon>Dikarya</taxon>
        <taxon>Ascomycota</taxon>
        <taxon>Pezizomycotina</taxon>
        <taxon>Dothideomycetes</taxon>
        <taxon>Pleosporomycetidae</taxon>
        <taxon>Pleosporales</taxon>
        <taxon>Pleosporineae</taxon>
        <taxon>Didymellaceae</taxon>
        <taxon>Ascochyta</taxon>
    </lineage>
</organism>
<evidence type="ECO:0000256" key="6">
    <source>
        <dbReference type="ARBA" id="ARBA00023242"/>
    </source>
</evidence>
<proteinExistence type="predicted"/>
<evidence type="ECO:0000313" key="8">
    <source>
        <dbReference type="Proteomes" id="UP000651452"/>
    </source>
</evidence>
<dbReference type="EMBL" id="RZGK01000003">
    <property type="protein sequence ID" value="KAF9700042.1"/>
    <property type="molecule type" value="Genomic_DNA"/>
</dbReference>
<dbReference type="GO" id="GO:0003677">
    <property type="term" value="F:DNA binding"/>
    <property type="evidence" value="ECO:0007669"/>
    <property type="project" value="UniProtKB-KW"/>
</dbReference>
<dbReference type="Pfam" id="PF11951">
    <property type="entry name" value="Fungal_trans_2"/>
    <property type="match status" value="1"/>
</dbReference>
<dbReference type="OrthoDB" id="2593732at2759"/>
<keyword evidence="6" id="KW-0539">Nucleus</keyword>
<keyword evidence="8" id="KW-1185">Reference proteome</keyword>
<evidence type="ECO:0000256" key="2">
    <source>
        <dbReference type="ARBA" id="ARBA00022833"/>
    </source>
</evidence>
<accession>A0A8H7MMH5</accession>
<protein>
    <recommendedName>
        <fullName evidence="9">C6 zinc finger domain protein</fullName>
    </recommendedName>
</protein>
<dbReference type="InterPro" id="IPR021858">
    <property type="entry name" value="Fun_TF"/>
</dbReference>
<gene>
    <name evidence="7" type="ORF">EKO04_001706</name>
</gene>
<keyword evidence="2" id="KW-0862">Zinc</keyword>
<evidence type="ECO:0000256" key="3">
    <source>
        <dbReference type="ARBA" id="ARBA00023015"/>
    </source>
</evidence>
<dbReference type="GO" id="GO:0046872">
    <property type="term" value="F:metal ion binding"/>
    <property type="evidence" value="ECO:0007669"/>
    <property type="project" value="UniProtKB-KW"/>
</dbReference>
<keyword evidence="4" id="KW-0238">DNA-binding</keyword>
<name>A0A8H7MMH5_9PLEO</name>
<evidence type="ECO:0000256" key="1">
    <source>
        <dbReference type="ARBA" id="ARBA00022723"/>
    </source>
</evidence>
<evidence type="ECO:0000313" key="7">
    <source>
        <dbReference type="EMBL" id="KAF9700042.1"/>
    </source>
</evidence>
<comment type="caution">
    <text evidence="7">The sequence shown here is derived from an EMBL/GenBank/DDBJ whole genome shotgun (WGS) entry which is preliminary data.</text>
</comment>
<dbReference type="AlphaFoldDB" id="A0A8H7MMH5"/>
<evidence type="ECO:0008006" key="9">
    <source>
        <dbReference type="Google" id="ProtNLM"/>
    </source>
</evidence>
<dbReference type="PANTHER" id="PTHR36206:SF4">
    <property type="entry name" value="HYPOTHETICAL CONSERVED PROTEIN (EUROFUNG)-RELATED"/>
    <property type="match status" value="1"/>
</dbReference>
<dbReference type="PANTHER" id="PTHR36206">
    <property type="entry name" value="ASPERCRYPTIN BIOSYNTHESIS CLUSTER-SPECIFIC TRANSCRIPTION REGULATOR ATNN-RELATED"/>
    <property type="match status" value="1"/>
</dbReference>
<evidence type="ECO:0000256" key="5">
    <source>
        <dbReference type="ARBA" id="ARBA00023163"/>
    </source>
</evidence>
<dbReference type="InterPro" id="IPR052360">
    <property type="entry name" value="Transcr_Regulatory_Proteins"/>
</dbReference>
<keyword evidence="3" id="KW-0805">Transcription regulation</keyword>
<keyword evidence="5" id="KW-0804">Transcription</keyword>
<sequence>MLQVRSIHDIGYQTHSIRCTSTGRTCDGYAEVYDYHQIRVLSRTQQPPLSPRKSISVFSDFGDNMHHLEFYFHRVGPKLSGRFDSQFWSRIVLQMAHSEFAVRSALIALGDLSRHESGTLVHARRSAAANCDHERRTFWLHYNKAIRTLVSRMSEPSYTAEVGLVTCLLFVCIEFLRADAHTALAHIRNGLNLVSEVRQTYTTSSTNGRDRLAQKNSSIPMNLIENTLASILTQGLASALVYGVSVETDFAFLRKSPQHFSAVKFVSIGEARSSFWDLRNAAILLARNIAVKLYQAIPPAASDFQGRNDVLALHLTWFKALLGLENSRHLSAADRLAISALKVGYYSSYSACACLLDTRQMSFDSQLDNFKLLLLHAQHLVNAPKPYSSRIEPLSPDAAANFTFDTSLVPALFYTAMRCRCPIARREAVKLLSLELPREGLWDVDQHYIVAKRIIEIEEVELDERGWPAERTRLWSSNVGTDVDEHNSFLVSFLFAKDLGAAREKTWSEQFALGERVPNSPSPSNE</sequence>
<evidence type="ECO:0000256" key="4">
    <source>
        <dbReference type="ARBA" id="ARBA00023125"/>
    </source>
</evidence>
<reference evidence="7" key="1">
    <citation type="submission" date="2018-12" db="EMBL/GenBank/DDBJ databases">
        <authorList>
            <person name="Syme R.A."/>
            <person name="Farfan-Caceres L."/>
            <person name="Lichtenzveig J."/>
        </authorList>
    </citation>
    <scope>NUCLEOTIDE SEQUENCE</scope>
    <source>
        <strain evidence="7">Al4</strain>
    </source>
</reference>